<dbReference type="Pfam" id="PF00665">
    <property type="entry name" value="rve"/>
    <property type="match status" value="1"/>
</dbReference>
<reference evidence="3" key="1">
    <citation type="submission" date="2020-11" db="EMBL/GenBank/DDBJ databases">
        <authorList>
            <person name="Tran Van P."/>
        </authorList>
    </citation>
    <scope>NUCLEOTIDE SEQUENCE</scope>
</reference>
<dbReference type="PANTHER" id="PTHR37984">
    <property type="entry name" value="PROTEIN CBG26694"/>
    <property type="match status" value="1"/>
</dbReference>
<feature type="domain" description="Integrase catalytic" evidence="2">
    <location>
        <begin position="76"/>
        <end position="235"/>
    </location>
</feature>
<dbReference type="GO" id="GO:0003676">
    <property type="term" value="F:nucleic acid binding"/>
    <property type="evidence" value="ECO:0007669"/>
    <property type="project" value="InterPro"/>
</dbReference>
<feature type="compositionally biased region" description="Polar residues" evidence="1">
    <location>
        <begin position="50"/>
        <end position="61"/>
    </location>
</feature>
<dbReference type="InterPro" id="IPR050951">
    <property type="entry name" value="Retrovirus_Pol_polyprotein"/>
</dbReference>
<evidence type="ECO:0000313" key="3">
    <source>
        <dbReference type="EMBL" id="CAD7408897.1"/>
    </source>
</evidence>
<evidence type="ECO:0000256" key="1">
    <source>
        <dbReference type="SAM" id="MobiDB-lite"/>
    </source>
</evidence>
<dbReference type="InterPro" id="IPR012337">
    <property type="entry name" value="RNaseH-like_sf"/>
</dbReference>
<dbReference type="InterPro" id="IPR036397">
    <property type="entry name" value="RNaseH_sf"/>
</dbReference>
<dbReference type="AlphaFoldDB" id="A0A7R9D689"/>
<dbReference type="GO" id="GO:0015074">
    <property type="term" value="P:DNA integration"/>
    <property type="evidence" value="ECO:0007669"/>
    <property type="project" value="InterPro"/>
</dbReference>
<evidence type="ECO:0000259" key="2">
    <source>
        <dbReference type="PROSITE" id="PS50994"/>
    </source>
</evidence>
<dbReference type="PROSITE" id="PS50994">
    <property type="entry name" value="INTEGRASE"/>
    <property type="match status" value="1"/>
</dbReference>
<gene>
    <name evidence="3" type="ORF">TCEB3V08_LOCUS9743</name>
</gene>
<name>A0A7R9D689_TIMCR</name>
<sequence length="483" mass="55372">MCSTSQVFTPDWNCTAPIDTTEEAVHEQKQVGCIFRNRIKKIWISPDTLQSESQQGTSQRWGSDDVKTDHTKKQRRMTATINWDEKDWTGEWSGDRLSVHGSRSVLKNSPEQRKVYRKIRRATVEVAVKLLDENIFRNFGLPCTIVSDNGSQFQSGAFRDMCFARGIRHITTSPYYPNPSQAERFHRNLKNALIAYHHANHRNLDTNLTWLQLAFSTAEHVSHGRTPFELLLGYEPLQPINLQWEIFPEDWDEKPAQSSERRWAEALERLKRAHETVFRRYNRGARVGSTRTESSRQPIETVLRFGRIGRMGRGFLGLEDPLPNLYNLYSSGRYSRKTGMRKPPSHQYAVGPRLWDVLKGPMKLYPDSTTKWSAPAVIERFLTPVTVQLKELESGRLARKDYVSQFKPYYGSVELEGGVVQLKNGLKALLISDVTNLISLEENTDSSVNLSELGTSADKSEPSFTMNNHICKHSLIDDAGQRW</sequence>
<proteinExistence type="predicted"/>
<accession>A0A7R9D689</accession>
<dbReference type="SUPFAM" id="SSF53098">
    <property type="entry name" value="Ribonuclease H-like"/>
    <property type="match status" value="1"/>
</dbReference>
<organism evidence="3">
    <name type="scientific">Timema cristinae</name>
    <name type="common">Walking stick</name>
    <dbReference type="NCBI Taxonomy" id="61476"/>
    <lineage>
        <taxon>Eukaryota</taxon>
        <taxon>Metazoa</taxon>
        <taxon>Ecdysozoa</taxon>
        <taxon>Arthropoda</taxon>
        <taxon>Hexapoda</taxon>
        <taxon>Insecta</taxon>
        <taxon>Pterygota</taxon>
        <taxon>Neoptera</taxon>
        <taxon>Polyneoptera</taxon>
        <taxon>Phasmatodea</taxon>
        <taxon>Timematodea</taxon>
        <taxon>Timematoidea</taxon>
        <taxon>Timematidae</taxon>
        <taxon>Timema</taxon>
    </lineage>
</organism>
<dbReference type="InterPro" id="IPR001584">
    <property type="entry name" value="Integrase_cat-core"/>
</dbReference>
<dbReference type="PANTHER" id="PTHR37984:SF5">
    <property type="entry name" value="PROTEIN NYNRIN-LIKE"/>
    <property type="match status" value="1"/>
</dbReference>
<feature type="compositionally biased region" description="Basic and acidic residues" evidence="1">
    <location>
        <begin position="62"/>
        <end position="71"/>
    </location>
</feature>
<dbReference type="Gene3D" id="3.30.420.10">
    <property type="entry name" value="Ribonuclease H-like superfamily/Ribonuclease H"/>
    <property type="match status" value="1"/>
</dbReference>
<protein>
    <recommendedName>
        <fullName evidence="2">Integrase catalytic domain-containing protein</fullName>
    </recommendedName>
</protein>
<dbReference type="EMBL" id="OC320819">
    <property type="protein sequence ID" value="CAD7408897.1"/>
    <property type="molecule type" value="Genomic_DNA"/>
</dbReference>
<feature type="region of interest" description="Disordered" evidence="1">
    <location>
        <begin position="50"/>
        <end position="73"/>
    </location>
</feature>